<reference evidence="2 3" key="1">
    <citation type="submission" date="2019-01" db="EMBL/GenBank/DDBJ databases">
        <title>Flavobacterium sp. nov. isolated from arctic soil.</title>
        <authorList>
            <person name="Kim D.-U."/>
        </authorList>
    </citation>
    <scope>NUCLEOTIDE SEQUENCE [LARGE SCALE GENOMIC DNA]</scope>
    <source>
        <strain evidence="2 3">Kopri-42</strain>
    </source>
</reference>
<keyword evidence="3" id="KW-1185">Reference proteome</keyword>
<evidence type="ECO:0000313" key="3">
    <source>
        <dbReference type="Proteomes" id="UP000253235"/>
    </source>
</evidence>
<organism evidence="2 3">
    <name type="scientific">Flavobacterium petrolei</name>
    <dbReference type="NCBI Taxonomy" id="2259594"/>
    <lineage>
        <taxon>Bacteria</taxon>
        <taxon>Pseudomonadati</taxon>
        <taxon>Bacteroidota</taxon>
        <taxon>Flavobacteriia</taxon>
        <taxon>Flavobacteriales</taxon>
        <taxon>Flavobacteriaceae</taxon>
        <taxon>Flavobacterium</taxon>
    </lineage>
</organism>
<proteinExistence type="predicted"/>
<dbReference type="EMBL" id="QNVY02000002">
    <property type="protein sequence ID" value="RYJ52059.1"/>
    <property type="molecule type" value="Genomic_DNA"/>
</dbReference>
<dbReference type="PROSITE" id="PS51549">
    <property type="entry name" value="DM13"/>
    <property type="match status" value="1"/>
</dbReference>
<gene>
    <name evidence="2" type="ORF">DR871_007395</name>
</gene>
<dbReference type="Proteomes" id="UP000253235">
    <property type="component" value="Unassembled WGS sequence"/>
</dbReference>
<dbReference type="AlphaFoldDB" id="A0A482TPX4"/>
<dbReference type="OrthoDB" id="155521at2"/>
<name>A0A482TPX4_9FLAO</name>
<comment type="caution">
    <text evidence="2">The sequence shown here is derived from an EMBL/GenBank/DDBJ whole genome shotgun (WGS) entry which is preliminary data.</text>
</comment>
<protein>
    <recommendedName>
        <fullName evidence="1">DM13 domain-containing protein</fullName>
    </recommendedName>
</protein>
<dbReference type="PROSITE" id="PS51257">
    <property type="entry name" value="PROKAR_LIPOPROTEIN"/>
    <property type="match status" value="1"/>
</dbReference>
<dbReference type="Pfam" id="PF10517">
    <property type="entry name" value="DM13"/>
    <property type="match status" value="1"/>
</dbReference>
<dbReference type="InterPro" id="IPR019545">
    <property type="entry name" value="DM13_domain"/>
</dbReference>
<evidence type="ECO:0000259" key="1">
    <source>
        <dbReference type="PROSITE" id="PS51549"/>
    </source>
</evidence>
<dbReference type="RefSeq" id="WP_113665873.1">
    <property type="nucleotide sequence ID" value="NZ_QNVY02000002.1"/>
</dbReference>
<sequence>MKRIIFILPLLLLLISCEVEGDLTRDVELTSPIPENTPPLATGNFMPTSGIKVTGSAKIYLNGNQSEVRLEDFSVSSGPDLKVYLSKNDTPLEFVNLGNLTSSTVYSIPTQVNVSAYKYVLIHCQQYSHLFAVAQLSQN</sequence>
<accession>A0A482TPX4</accession>
<feature type="domain" description="DM13" evidence="1">
    <location>
        <begin position="43"/>
        <end position="137"/>
    </location>
</feature>
<evidence type="ECO:0000313" key="2">
    <source>
        <dbReference type="EMBL" id="RYJ52059.1"/>
    </source>
</evidence>